<dbReference type="EMBL" id="LXQA010309165">
    <property type="protein sequence ID" value="MCI42801.1"/>
    <property type="molecule type" value="Genomic_DNA"/>
</dbReference>
<dbReference type="AlphaFoldDB" id="A0A392S1P6"/>
<evidence type="ECO:0000313" key="1">
    <source>
        <dbReference type="EMBL" id="MCI42801.1"/>
    </source>
</evidence>
<protein>
    <submittedName>
        <fullName evidence="1">Uncharacterized protein</fullName>
    </submittedName>
</protein>
<reference evidence="1 2" key="1">
    <citation type="journal article" date="2018" name="Front. Plant Sci.">
        <title>Red Clover (Trifolium pratense) and Zigzag Clover (T. medium) - A Picture of Genomic Similarities and Differences.</title>
        <authorList>
            <person name="Dluhosova J."/>
            <person name="Istvanek J."/>
            <person name="Nedelnik J."/>
            <person name="Repkova J."/>
        </authorList>
    </citation>
    <scope>NUCLEOTIDE SEQUENCE [LARGE SCALE GENOMIC DNA]</scope>
    <source>
        <strain evidence="2">cv. 10/8</strain>
        <tissue evidence="1">Leaf</tissue>
    </source>
</reference>
<sequence length="25" mass="2360">RPALLLVSPGGVEGGCVPAGAPTLK</sequence>
<comment type="caution">
    <text evidence="1">The sequence shown here is derived from an EMBL/GenBank/DDBJ whole genome shotgun (WGS) entry which is preliminary data.</text>
</comment>
<keyword evidence="2" id="KW-1185">Reference proteome</keyword>
<organism evidence="1 2">
    <name type="scientific">Trifolium medium</name>
    <dbReference type="NCBI Taxonomy" id="97028"/>
    <lineage>
        <taxon>Eukaryota</taxon>
        <taxon>Viridiplantae</taxon>
        <taxon>Streptophyta</taxon>
        <taxon>Embryophyta</taxon>
        <taxon>Tracheophyta</taxon>
        <taxon>Spermatophyta</taxon>
        <taxon>Magnoliopsida</taxon>
        <taxon>eudicotyledons</taxon>
        <taxon>Gunneridae</taxon>
        <taxon>Pentapetalae</taxon>
        <taxon>rosids</taxon>
        <taxon>fabids</taxon>
        <taxon>Fabales</taxon>
        <taxon>Fabaceae</taxon>
        <taxon>Papilionoideae</taxon>
        <taxon>50 kb inversion clade</taxon>
        <taxon>NPAAA clade</taxon>
        <taxon>Hologalegina</taxon>
        <taxon>IRL clade</taxon>
        <taxon>Trifolieae</taxon>
        <taxon>Trifolium</taxon>
    </lineage>
</organism>
<name>A0A392S1P6_9FABA</name>
<proteinExistence type="predicted"/>
<feature type="non-terminal residue" evidence="1">
    <location>
        <position position="1"/>
    </location>
</feature>
<evidence type="ECO:0000313" key="2">
    <source>
        <dbReference type="Proteomes" id="UP000265520"/>
    </source>
</evidence>
<accession>A0A392S1P6</accession>
<dbReference type="Proteomes" id="UP000265520">
    <property type="component" value="Unassembled WGS sequence"/>
</dbReference>